<reference evidence="2" key="1">
    <citation type="journal article" date="2014" name="Int. J. Syst. Evol. Microbiol.">
        <title>Complete genome of a new Firmicutes species belonging to the dominant human colonic microbiota ('Ruminococcus bicirculans') reveals two chromosomes and a selective capacity to utilize plant glucans.</title>
        <authorList>
            <consortium name="NISC Comparative Sequencing Program"/>
            <person name="Wegmann U."/>
            <person name="Louis P."/>
            <person name="Goesmann A."/>
            <person name="Henrissat B."/>
            <person name="Duncan S.H."/>
            <person name="Flint H.J."/>
        </authorList>
    </citation>
    <scope>NUCLEOTIDE SEQUENCE</scope>
    <source>
        <strain evidence="2">NBRC 107169</strain>
    </source>
</reference>
<keyword evidence="3" id="KW-1185">Reference proteome</keyword>
<organism evidence="2 3">
    <name type="scientific">Maritalea porphyrae</name>
    <dbReference type="NCBI Taxonomy" id="880732"/>
    <lineage>
        <taxon>Bacteria</taxon>
        <taxon>Pseudomonadati</taxon>
        <taxon>Pseudomonadota</taxon>
        <taxon>Alphaproteobacteria</taxon>
        <taxon>Hyphomicrobiales</taxon>
        <taxon>Devosiaceae</taxon>
        <taxon>Maritalea</taxon>
    </lineage>
</organism>
<dbReference type="EMBL" id="BSNI01000002">
    <property type="protein sequence ID" value="GLQ16906.1"/>
    <property type="molecule type" value="Genomic_DNA"/>
</dbReference>
<feature type="transmembrane region" description="Helical" evidence="1">
    <location>
        <begin position="14"/>
        <end position="39"/>
    </location>
</feature>
<sequence>MMIFGVSLSEVDPLGLWLIASILVAAIGFVGGQLVQLFVGSKAIVGQKEDEPKFSAVRETVLPGYLANKRFKRMIYRRTGNTLIGNVFFYAFVGGLLSVLCAGAFIATTNG</sequence>
<reference evidence="2" key="2">
    <citation type="submission" date="2023-01" db="EMBL/GenBank/DDBJ databases">
        <title>Draft genome sequence of Maritalea porphyrae strain NBRC 107169.</title>
        <authorList>
            <person name="Sun Q."/>
            <person name="Mori K."/>
        </authorList>
    </citation>
    <scope>NUCLEOTIDE SEQUENCE</scope>
    <source>
        <strain evidence="2">NBRC 107169</strain>
    </source>
</reference>
<accession>A0ABQ5UPC4</accession>
<keyword evidence="1" id="KW-0812">Transmembrane</keyword>
<name>A0ABQ5UPC4_9HYPH</name>
<protein>
    <submittedName>
        <fullName evidence="2">Uncharacterized protein</fullName>
    </submittedName>
</protein>
<comment type="caution">
    <text evidence="2">The sequence shown here is derived from an EMBL/GenBank/DDBJ whole genome shotgun (WGS) entry which is preliminary data.</text>
</comment>
<evidence type="ECO:0000313" key="2">
    <source>
        <dbReference type="EMBL" id="GLQ16906.1"/>
    </source>
</evidence>
<proteinExistence type="predicted"/>
<keyword evidence="1" id="KW-0472">Membrane</keyword>
<keyword evidence="1" id="KW-1133">Transmembrane helix</keyword>
<feature type="transmembrane region" description="Helical" evidence="1">
    <location>
        <begin position="83"/>
        <end position="107"/>
    </location>
</feature>
<gene>
    <name evidence="2" type="ORF">GCM10007879_11550</name>
</gene>
<dbReference type="Proteomes" id="UP001161405">
    <property type="component" value="Unassembled WGS sequence"/>
</dbReference>
<evidence type="ECO:0000313" key="3">
    <source>
        <dbReference type="Proteomes" id="UP001161405"/>
    </source>
</evidence>
<evidence type="ECO:0000256" key="1">
    <source>
        <dbReference type="SAM" id="Phobius"/>
    </source>
</evidence>
<dbReference type="RefSeq" id="WP_284362697.1">
    <property type="nucleotide sequence ID" value="NZ_BSNI01000002.1"/>
</dbReference>